<organism evidence="1">
    <name type="scientific">Ixodes ricinus</name>
    <name type="common">Common tick</name>
    <name type="synonym">Acarus ricinus</name>
    <dbReference type="NCBI Taxonomy" id="34613"/>
    <lineage>
        <taxon>Eukaryota</taxon>
        <taxon>Metazoa</taxon>
        <taxon>Ecdysozoa</taxon>
        <taxon>Arthropoda</taxon>
        <taxon>Chelicerata</taxon>
        <taxon>Arachnida</taxon>
        <taxon>Acari</taxon>
        <taxon>Parasitiformes</taxon>
        <taxon>Ixodida</taxon>
        <taxon>Ixodoidea</taxon>
        <taxon>Ixodidae</taxon>
        <taxon>Ixodinae</taxon>
        <taxon>Ixodes</taxon>
    </lineage>
</organism>
<dbReference type="PRINTS" id="PR01345">
    <property type="entry name" value="CERVTRCPTASE"/>
</dbReference>
<dbReference type="EMBL" id="GEGO01002857">
    <property type="protein sequence ID" value="JAR92547.1"/>
    <property type="molecule type" value="Transcribed_RNA"/>
</dbReference>
<dbReference type="AlphaFoldDB" id="A0A147BP53"/>
<dbReference type="GO" id="GO:0004519">
    <property type="term" value="F:endonuclease activity"/>
    <property type="evidence" value="ECO:0007669"/>
    <property type="project" value="UniProtKB-KW"/>
</dbReference>
<reference evidence="1" key="1">
    <citation type="journal article" date="2018" name="PLoS Negl. Trop. Dis.">
        <title>Sialome diversity of ticks revealed by RNAseq of single tick salivary glands.</title>
        <authorList>
            <person name="Perner J."/>
            <person name="Kropackova S."/>
            <person name="Kopacek P."/>
            <person name="Ribeiro J.M."/>
        </authorList>
    </citation>
    <scope>NUCLEOTIDE SEQUENCE</scope>
    <source>
        <strain evidence="1">Siblings of single egg batch collected in Ceske Budejovice</strain>
        <tissue evidence="1">Salivary glands</tissue>
    </source>
</reference>
<keyword evidence="1" id="KW-0540">Nuclease</keyword>
<keyword evidence="1" id="KW-0378">Hydrolase</keyword>
<accession>A0A147BP53</accession>
<proteinExistence type="predicted"/>
<protein>
    <submittedName>
        <fullName evidence="1">Putative endonuclease/reverse transcript</fullName>
    </submittedName>
</protein>
<name>A0A147BP53_IXORI</name>
<evidence type="ECO:0000313" key="1">
    <source>
        <dbReference type="EMBL" id="JAR92547.1"/>
    </source>
</evidence>
<feature type="non-terminal residue" evidence="1">
    <location>
        <position position="1"/>
    </location>
</feature>
<keyword evidence="1" id="KW-0255">Endonuclease</keyword>
<sequence>ITISGDLSWNTHVGNVCNSAYRKLCFMRRSLRGTNSDIWTNVYKTLVRPTLKYAPIIWDPRAQTQIDKVERIQRLAARFIFSKYDRHESVSALLREAQLSSLASRRRIARLKFFYLLYFKYLHIDTQTYIRSPGRRSRRLNNELSVDPFMPNIDIFKYTFLVKNN</sequence>